<proteinExistence type="predicted"/>
<keyword evidence="17" id="KW-1185">Reference proteome</keyword>
<dbReference type="NCBIfam" id="TIGR01995">
    <property type="entry name" value="PTS-II-ABC-beta"/>
    <property type="match status" value="1"/>
</dbReference>
<dbReference type="SUPFAM" id="SSF51261">
    <property type="entry name" value="Duplicated hybrid motif"/>
    <property type="match status" value="1"/>
</dbReference>
<keyword evidence="10 12" id="KW-0472">Membrane</keyword>
<evidence type="ECO:0000256" key="3">
    <source>
        <dbReference type="ARBA" id="ARBA00022475"/>
    </source>
</evidence>
<dbReference type="GO" id="GO:0009401">
    <property type="term" value="P:phosphoenolpyruvate-dependent sugar phosphotransferase system"/>
    <property type="evidence" value="ECO:0007669"/>
    <property type="project" value="UniProtKB-KW"/>
</dbReference>
<keyword evidence="5" id="KW-0808">Transferase</keyword>
<dbReference type="InterPro" id="IPR050558">
    <property type="entry name" value="PTS_Sugar-Specific_Components"/>
</dbReference>
<dbReference type="OrthoDB" id="92465at2"/>
<dbReference type="PANTHER" id="PTHR30175:SF1">
    <property type="entry name" value="PTS SYSTEM ARBUTIN-, CELLOBIOSE-, AND SALICIN-SPECIFIC EIIBC COMPONENT-RELATED"/>
    <property type="match status" value="1"/>
</dbReference>
<feature type="transmembrane region" description="Helical" evidence="12">
    <location>
        <begin position="432"/>
        <end position="453"/>
    </location>
</feature>
<dbReference type="Pfam" id="PF00367">
    <property type="entry name" value="PTS_EIIB"/>
    <property type="match status" value="1"/>
</dbReference>
<name>A0A371J2M3_9FIRM</name>
<feature type="transmembrane region" description="Helical" evidence="12">
    <location>
        <begin position="288"/>
        <end position="308"/>
    </location>
</feature>
<evidence type="ECO:0000256" key="5">
    <source>
        <dbReference type="ARBA" id="ARBA00022679"/>
    </source>
</evidence>
<dbReference type="GO" id="GO:0090589">
    <property type="term" value="F:protein-phosphocysteine-trehalose phosphotransferase system transporter activity"/>
    <property type="evidence" value="ECO:0007669"/>
    <property type="project" value="TreeGrafter"/>
</dbReference>
<evidence type="ECO:0000256" key="12">
    <source>
        <dbReference type="SAM" id="Phobius"/>
    </source>
</evidence>
<feature type="domain" description="PTS EIIA type-1" evidence="13">
    <location>
        <begin position="498"/>
        <end position="602"/>
    </location>
</feature>
<evidence type="ECO:0000256" key="10">
    <source>
        <dbReference type="ARBA" id="ARBA00023136"/>
    </source>
</evidence>
<evidence type="ECO:0000256" key="9">
    <source>
        <dbReference type="ARBA" id="ARBA00022989"/>
    </source>
</evidence>
<evidence type="ECO:0000259" key="13">
    <source>
        <dbReference type="PROSITE" id="PS51093"/>
    </source>
</evidence>
<evidence type="ECO:0000256" key="7">
    <source>
        <dbReference type="ARBA" id="ARBA00022692"/>
    </source>
</evidence>
<dbReference type="Pfam" id="PF02378">
    <property type="entry name" value="PTS_EIIC"/>
    <property type="match status" value="1"/>
</dbReference>
<dbReference type="AlphaFoldDB" id="A0A371J2M3"/>
<feature type="domain" description="PTS EIIC type-1" evidence="15">
    <location>
        <begin position="105"/>
        <end position="469"/>
    </location>
</feature>
<feature type="transmembrane region" description="Helical" evidence="12">
    <location>
        <begin position="253"/>
        <end position="273"/>
    </location>
</feature>
<dbReference type="PROSITE" id="PS51103">
    <property type="entry name" value="PTS_EIIC_TYPE_1"/>
    <property type="match status" value="1"/>
</dbReference>
<dbReference type="InterPro" id="IPR036878">
    <property type="entry name" value="Glu_permease_IIB"/>
</dbReference>
<feature type="transmembrane region" description="Helical" evidence="12">
    <location>
        <begin position="175"/>
        <end position="193"/>
    </location>
</feature>
<dbReference type="EMBL" id="NOJY02000017">
    <property type="protein sequence ID" value="RDY27029.1"/>
    <property type="molecule type" value="Genomic_DNA"/>
</dbReference>
<dbReference type="InterPro" id="IPR011055">
    <property type="entry name" value="Dup_hybrid_motif"/>
</dbReference>
<comment type="subcellular location">
    <subcellularLocation>
        <location evidence="1">Cell membrane</location>
        <topology evidence="1">Multi-pass membrane protein</topology>
    </subcellularLocation>
</comment>
<feature type="active site" description="Phosphocysteine intermediate; for EIIB activity" evidence="11">
    <location>
        <position position="26"/>
    </location>
</feature>
<dbReference type="PROSITE" id="PS51093">
    <property type="entry name" value="PTS_EIIA_TYPE_1"/>
    <property type="match status" value="1"/>
</dbReference>
<dbReference type="InterPro" id="IPR013013">
    <property type="entry name" value="PTS_EIIC_1"/>
</dbReference>
<keyword evidence="8" id="KW-0418">Kinase</keyword>
<dbReference type="PROSITE" id="PS51098">
    <property type="entry name" value="PTS_EIIB_TYPE_1"/>
    <property type="match status" value="1"/>
</dbReference>
<dbReference type="Proteomes" id="UP000215694">
    <property type="component" value="Unassembled WGS sequence"/>
</dbReference>
<keyword evidence="7 12" id="KW-0812">Transmembrane</keyword>
<dbReference type="Gene3D" id="2.70.70.10">
    <property type="entry name" value="Glucose Permease (Domain IIA)"/>
    <property type="match status" value="1"/>
</dbReference>
<dbReference type="Pfam" id="PF00358">
    <property type="entry name" value="PTS_EIIA_1"/>
    <property type="match status" value="1"/>
</dbReference>
<dbReference type="PROSITE" id="PS01035">
    <property type="entry name" value="PTS_EIIB_TYPE_1_CYS"/>
    <property type="match status" value="1"/>
</dbReference>
<evidence type="ECO:0000256" key="1">
    <source>
        <dbReference type="ARBA" id="ARBA00004651"/>
    </source>
</evidence>
<sequence>MDYQAVAKKVLERVGGKDNIISLVHCMTRLRFTLKDESIVDDELVKKTKGVMGIMKKSGQYQVIIGNEVGGVYKEICKLGNFQNDSKQQSNKSKEKQGIISTILDVISGCMAPVIPAIIGAAMIKVLLTVLPMMAILDDTSQTYQLISVIGDGAFFFMPVLIAMSAAKKFDTNPYYAVSLALIILHPNFINLMNGAKEAGEVVKFFNVVPVTYASYSYSVIPIILSVWALSYIERFVDKITPAITKNFLKPMLVVLFAAPIVMVVIGPLGSIFGDMLSKAIYFIHDKLGFIAIGLVAGIYPFVVMAGMHHAFTPIKLSMIATVGYEGFICISEFCTNMAQGAASLAVAVKSKNKDLKQTAASCAFSALVAGITEPALYGVTVRLKRPMIGACIGAAIGGLVGGFFQLKSFGVATPALVTIPQYIESARPMSLIYMLITAAVTIAATFVATYIIGFEDPIDEDEEEEIDNNSIKSPLNTGVKIDCPIEGVVVDLSEVNDKTFSTGILGQGVAIIPTKGEIVAPFDGTIDVFFETHHAIGLRSDEGVEALIHVGLETVNLQGKYFTPMAKVGDKIKKGDLLLTFDLEAIKNEGYDTVTPVIISNSDQFMEIVKTKNESITQLETILTVV</sequence>
<accession>A0A371J2M3</accession>
<keyword evidence="2" id="KW-0813">Transport</keyword>
<dbReference type="SUPFAM" id="SSF55604">
    <property type="entry name" value="Glucose permease domain IIB"/>
    <property type="match status" value="1"/>
</dbReference>
<feature type="domain" description="PTS EIIB type-1" evidence="14">
    <location>
        <begin position="4"/>
        <end position="86"/>
    </location>
</feature>
<dbReference type="GO" id="GO:0015771">
    <property type="term" value="P:trehalose transport"/>
    <property type="evidence" value="ECO:0007669"/>
    <property type="project" value="TreeGrafter"/>
</dbReference>
<dbReference type="PROSITE" id="PS00371">
    <property type="entry name" value="PTS_EIIA_TYPE_1_HIS"/>
    <property type="match status" value="1"/>
</dbReference>
<evidence type="ECO:0000256" key="6">
    <source>
        <dbReference type="ARBA" id="ARBA00022683"/>
    </source>
</evidence>
<dbReference type="GO" id="GO:0005886">
    <property type="term" value="C:plasma membrane"/>
    <property type="evidence" value="ECO:0007669"/>
    <property type="project" value="UniProtKB-SubCell"/>
</dbReference>
<dbReference type="InterPro" id="IPR018113">
    <property type="entry name" value="PTrfase_EIIB_Cys"/>
</dbReference>
<evidence type="ECO:0000259" key="14">
    <source>
        <dbReference type="PROSITE" id="PS51098"/>
    </source>
</evidence>
<dbReference type="GO" id="GO:0016301">
    <property type="term" value="F:kinase activity"/>
    <property type="evidence" value="ECO:0007669"/>
    <property type="project" value="UniProtKB-KW"/>
</dbReference>
<gene>
    <name evidence="16" type="ORF">CHL78_011215</name>
</gene>
<dbReference type="InterPro" id="IPR011297">
    <property type="entry name" value="PTS_IIABC_b_glu"/>
</dbReference>
<evidence type="ECO:0000256" key="11">
    <source>
        <dbReference type="PROSITE-ProRule" id="PRU00421"/>
    </source>
</evidence>
<feature type="transmembrane region" description="Helical" evidence="12">
    <location>
        <begin position="213"/>
        <end position="233"/>
    </location>
</feature>
<dbReference type="RefSeq" id="WP_094365980.1">
    <property type="nucleotide sequence ID" value="NZ_NOJY02000017.1"/>
</dbReference>
<evidence type="ECO:0000313" key="17">
    <source>
        <dbReference type="Proteomes" id="UP000215694"/>
    </source>
</evidence>
<keyword evidence="3" id="KW-1003">Cell membrane</keyword>
<keyword evidence="6" id="KW-0598">Phosphotransferase system</keyword>
<evidence type="ECO:0000259" key="15">
    <source>
        <dbReference type="PROSITE" id="PS51103"/>
    </source>
</evidence>
<dbReference type="InterPro" id="IPR003352">
    <property type="entry name" value="PTS_EIIC"/>
</dbReference>
<comment type="caution">
    <text evidence="16">The sequence shown here is derived from an EMBL/GenBank/DDBJ whole genome shotgun (WGS) entry which is preliminary data.</text>
</comment>
<dbReference type="FunFam" id="3.30.1360.60:FF:000001">
    <property type="entry name" value="PTS system glucose-specific IIBC component PtsG"/>
    <property type="match status" value="1"/>
</dbReference>
<dbReference type="FunFam" id="2.70.70.10:FF:000001">
    <property type="entry name" value="PTS system glucose-specific IIA component"/>
    <property type="match status" value="1"/>
</dbReference>
<feature type="transmembrane region" description="Helical" evidence="12">
    <location>
        <begin position="144"/>
        <end position="163"/>
    </location>
</feature>
<dbReference type="PANTHER" id="PTHR30175">
    <property type="entry name" value="PHOSPHOTRANSFERASE SYSTEM TRANSPORT PROTEIN"/>
    <property type="match status" value="1"/>
</dbReference>
<dbReference type="GO" id="GO:0008982">
    <property type="term" value="F:protein-N(PI)-phosphohistidine-sugar phosphotransferase activity"/>
    <property type="evidence" value="ECO:0007669"/>
    <property type="project" value="InterPro"/>
</dbReference>
<reference evidence="16 17" key="1">
    <citation type="journal article" date="2017" name="Genome Announc.">
        <title>Draft Genome Sequence of Romboutsia weinsteinii sp. nov. Strain CCRI-19649(T) Isolated from Surface Water.</title>
        <authorList>
            <person name="Maheux A.F."/>
            <person name="Boudreau D.K."/>
            <person name="Berube E."/>
            <person name="Boissinot M."/>
            <person name="Cantin P."/>
            <person name="Raymond F."/>
            <person name="Corbeil J."/>
            <person name="Omar R.F."/>
            <person name="Bergeron M.G."/>
        </authorList>
    </citation>
    <scope>NUCLEOTIDE SEQUENCE [LARGE SCALE GENOMIC DNA]</scope>
    <source>
        <strain evidence="16 17">CCRI-19649</strain>
    </source>
</reference>
<dbReference type="NCBIfam" id="TIGR00830">
    <property type="entry name" value="PTBA"/>
    <property type="match status" value="1"/>
</dbReference>
<evidence type="ECO:0000256" key="4">
    <source>
        <dbReference type="ARBA" id="ARBA00022597"/>
    </source>
</evidence>
<evidence type="ECO:0000256" key="2">
    <source>
        <dbReference type="ARBA" id="ARBA00022448"/>
    </source>
</evidence>
<organism evidence="16 17">
    <name type="scientific">Romboutsia weinsteinii</name>
    <dbReference type="NCBI Taxonomy" id="2020949"/>
    <lineage>
        <taxon>Bacteria</taxon>
        <taxon>Bacillati</taxon>
        <taxon>Bacillota</taxon>
        <taxon>Clostridia</taxon>
        <taxon>Peptostreptococcales</taxon>
        <taxon>Peptostreptococcaceae</taxon>
        <taxon>Romboutsia</taxon>
    </lineage>
</organism>
<dbReference type="InterPro" id="IPR001127">
    <property type="entry name" value="PTS_EIIA_1_perm"/>
</dbReference>
<evidence type="ECO:0000313" key="16">
    <source>
        <dbReference type="EMBL" id="RDY27029.1"/>
    </source>
</evidence>
<keyword evidence="4" id="KW-0762">Sugar transport</keyword>
<dbReference type="InterPro" id="IPR001996">
    <property type="entry name" value="PTS_IIB_1"/>
</dbReference>
<keyword evidence="9 12" id="KW-1133">Transmembrane helix</keyword>
<dbReference type="Gene3D" id="3.30.1360.60">
    <property type="entry name" value="Glucose permease domain IIB"/>
    <property type="match status" value="1"/>
</dbReference>
<dbReference type="CDD" id="cd00212">
    <property type="entry name" value="PTS_IIB_glc"/>
    <property type="match status" value="1"/>
</dbReference>
<protein>
    <submittedName>
        <fullName evidence="16">PTS beta-glucoside transporter subunit EIIBCA</fullName>
    </submittedName>
</protein>
<evidence type="ECO:0000256" key="8">
    <source>
        <dbReference type="ARBA" id="ARBA00022777"/>
    </source>
</evidence>